<name>A0ABQ6BU35_9NEIS</name>
<reference evidence="2" key="1">
    <citation type="journal article" date="2019" name="Int. J. Syst. Evol. Microbiol.">
        <title>The Global Catalogue of Microorganisms (GCM) 10K type strain sequencing project: providing services to taxonomists for standard genome sequencing and annotation.</title>
        <authorList>
            <consortium name="The Broad Institute Genomics Platform"/>
            <consortium name="The Broad Institute Genome Sequencing Center for Infectious Disease"/>
            <person name="Wu L."/>
            <person name="Ma J."/>
        </authorList>
    </citation>
    <scope>NUCLEOTIDE SEQUENCE [LARGE SCALE GENOMIC DNA]</scope>
    <source>
        <strain evidence="2">NBRC 104970</strain>
    </source>
</reference>
<dbReference type="EMBL" id="BSOZ01000041">
    <property type="protein sequence ID" value="GLS05286.1"/>
    <property type="molecule type" value="Genomic_DNA"/>
</dbReference>
<organism evidence="1 2">
    <name type="scientific">Chitiniphilus shinanonensis</name>
    <dbReference type="NCBI Taxonomy" id="553088"/>
    <lineage>
        <taxon>Bacteria</taxon>
        <taxon>Pseudomonadati</taxon>
        <taxon>Pseudomonadota</taxon>
        <taxon>Betaproteobacteria</taxon>
        <taxon>Neisseriales</taxon>
        <taxon>Chitinibacteraceae</taxon>
        <taxon>Chitiniphilus</taxon>
    </lineage>
</organism>
<comment type="caution">
    <text evidence="1">The sequence shown here is derived from an EMBL/GenBank/DDBJ whole genome shotgun (WGS) entry which is preliminary data.</text>
</comment>
<proteinExistence type="predicted"/>
<evidence type="ECO:0000313" key="1">
    <source>
        <dbReference type="EMBL" id="GLS05286.1"/>
    </source>
</evidence>
<protein>
    <submittedName>
        <fullName evidence="1">Uncharacterized protein</fullName>
    </submittedName>
</protein>
<dbReference type="Proteomes" id="UP001156836">
    <property type="component" value="Unassembled WGS sequence"/>
</dbReference>
<accession>A0ABQ6BU35</accession>
<keyword evidence="2" id="KW-1185">Reference proteome</keyword>
<evidence type="ECO:0000313" key="2">
    <source>
        <dbReference type="Proteomes" id="UP001156836"/>
    </source>
</evidence>
<gene>
    <name evidence="1" type="ORF">GCM10007860_24360</name>
</gene>
<dbReference type="RefSeq" id="WP_157236123.1">
    <property type="nucleotide sequence ID" value="NZ_BSOZ01000041.1"/>
</dbReference>
<sequence>MNGNKERISVFASNLIEMADFYAVIQEAMQQSNHHAWQVFVDEDLMFVEEGEIENYEKLMKLLSAASIADLSSSYGYWREMPQFPELEQMRAAFLSREAQPWFSPLPWHVRQWKQRQEDQVRYYAIQEAVNTKWHALLSQEAQQNFPGEEQDVSREGVIFHLNEKLRCYGFSEAKRNKEKYTWSKPVSNGWMLVWEFDLVESGIGRIGNHGVYSLSLRLFLKRPGLVIHDVPPRFKKGIQIPFEAVGPYMYKSYGLFKNHGQMKNVFDAKIISYQFLQGFLEGVAKDAVETIFADW</sequence>